<proteinExistence type="predicted"/>
<dbReference type="Gene3D" id="3.30.9.10">
    <property type="entry name" value="D-Amino Acid Oxidase, subunit A, domain 2"/>
    <property type="match status" value="1"/>
</dbReference>
<feature type="domain" description="FAD dependent oxidoreductase" evidence="2">
    <location>
        <begin position="39"/>
        <end position="392"/>
    </location>
</feature>
<dbReference type="GO" id="GO:0016491">
    <property type="term" value="F:oxidoreductase activity"/>
    <property type="evidence" value="ECO:0007669"/>
    <property type="project" value="UniProtKB-KW"/>
</dbReference>
<dbReference type="Pfam" id="PF01266">
    <property type="entry name" value="DAO"/>
    <property type="match status" value="1"/>
</dbReference>
<dbReference type="InterPro" id="IPR006076">
    <property type="entry name" value="FAD-dep_OxRdtase"/>
</dbReference>
<reference evidence="3 4" key="1">
    <citation type="submission" date="2020-01" db="EMBL/GenBank/DDBJ databases">
        <title>Jiella pacifica sp. nov.</title>
        <authorList>
            <person name="Xue Z."/>
            <person name="Zhu S."/>
            <person name="Chen J."/>
            <person name="Yang J."/>
        </authorList>
    </citation>
    <scope>NUCLEOTIDE SEQUENCE [LARGE SCALE GENOMIC DNA]</scope>
    <source>
        <strain evidence="3 4">40Bstr34</strain>
    </source>
</reference>
<accession>A0A6N9T8L4</accession>
<dbReference type="PANTHER" id="PTHR13847">
    <property type="entry name" value="SARCOSINE DEHYDROGENASE-RELATED"/>
    <property type="match status" value="1"/>
</dbReference>
<dbReference type="SUPFAM" id="SSF51971">
    <property type="entry name" value="Nucleotide-binding domain"/>
    <property type="match status" value="1"/>
</dbReference>
<gene>
    <name evidence="3" type="ORF">GTK09_19380</name>
</gene>
<dbReference type="InterPro" id="IPR036188">
    <property type="entry name" value="FAD/NAD-bd_sf"/>
</dbReference>
<dbReference type="Gene3D" id="3.50.50.60">
    <property type="entry name" value="FAD/NAD(P)-binding domain"/>
    <property type="match status" value="1"/>
</dbReference>
<dbReference type="Proteomes" id="UP000469011">
    <property type="component" value="Unassembled WGS sequence"/>
</dbReference>
<evidence type="ECO:0000313" key="3">
    <source>
        <dbReference type="EMBL" id="NDW06585.1"/>
    </source>
</evidence>
<evidence type="ECO:0000313" key="4">
    <source>
        <dbReference type="Proteomes" id="UP000469011"/>
    </source>
</evidence>
<dbReference type="EMBL" id="JAAAMG010000018">
    <property type="protein sequence ID" value="NDW06585.1"/>
    <property type="molecule type" value="Genomic_DNA"/>
</dbReference>
<evidence type="ECO:0000259" key="2">
    <source>
        <dbReference type="Pfam" id="PF01266"/>
    </source>
</evidence>
<evidence type="ECO:0000256" key="1">
    <source>
        <dbReference type="ARBA" id="ARBA00023002"/>
    </source>
</evidence>
<organism evidence="3 4">
    <name type="scientific">Jiella pacifica</name>
    <dbReference type="NCBI Taxonomy" id="2696469"/>
    <lineage>
        <taxon>Bacteria</taxon>
        <taxon>Pseudomonadati</taxon>
        <taxon>Pseudomonadota</taxon>
        <taxon>Alphaproteobacteria</taxon>
        <taxon>Hyphomicrobiales</taxon>
        <taxon>Aurantimonadaceae</taxon>
        <taxon>Jiella</taxon>
    </lineage>
</organism>
<keyword evidence="1" id="KW-0560">Oxidoreductase</keyword>
<dbReference type="PANTHER" id="PTHR13847:SF281">
    <property type="entry name" value="FAD DEPENDENT OXIDOREDUCTASE DOMAIN-CONTAINING PROTEIN"/>
    <property type="match status" value="1"/>
</dbReference>
<dbReference type="GO" id="GO:0005737">
    <property type="term" value="C:cytoplasm"/>
    <property type="evidence" value="ECO:0007669"/>
    <property type="project" value="TreeGrafter"/>
</dbReference>
<keyword evidence="4" id="KW-1185">Reference proteome</keyword>
<dbReference type="AlphaFoldDB" id="A0A6N9T8L4"/>
<protein>
    <submittedName>
        <fullName evidence="3">FAD-dependent oxidoreductase</fullName>
    </submittedName>
</protein>
<sequence length="438" mass="47973">MPRLSAEFLTGDAVDTPYWWEAAKPSPASLDEFPARAEVAIVGAGFTGLNAAIVLARAGKQVHVFEAEAPGFGASSRNGGLLGPGWAFFDGAVKQYGLDVARRVLEESAEALEHVKQTVTRENIECDLKVVGYFKGAISPRAYDKLGHMIDRISKAAACDAYMVPRVEQHAEIGTDLYHGGVVMPGYAGLHPAKYVKGLADAATRLGVKIHSNARVSDLSSTINGFRFKVNGRDMTASQVLLATNGFSGTVSPYLKRRIMPIGSGIIATEPLPPEVMDRLMPKRRMLAGSQRVVTYYRPSPDGTRIVFGGRVLDMSGKEKINVANARYLRSLLLQVFPELESTKISHYWHGLLGFTFDHFPHVKNIDGVFFAGAYNGTGVARASWLGKKVAHQMLGLPEGKTVYSDLKFSGRPYFNGTSWFLPIAVRYYGLLDKWEKR</sequence>
<comment type="caution">
    <text evidence="3">The sequence shown here is derived from an EMBL/GenBank/DDBJ whole genome shotgun (WGS) entry which is preliminary data.</text>
</comment>
<name>A0A6N9T8L4_9HYPH</name>